<dbReference type="OrthoDB" id="4227028at2759"/>
<gene>
    <name evidence="3" type="ORF">XA68_15182</name>
</gene>
<keyword evidence="2" id="KW-1133">Transmembrane helix</keyword>
<proteinExistence type="predicted"/>
<reference evidence="3 4" key="1">
    <citation type="journal article" date="2015" name="BMC Genomics">
        <title>Gene expression during zombie ant biting behavior reflects the complexity underlying fungal parasitic behavioral manipulation.</title>
        <authorList>
            <person name="de Bekker C."/>
            <person name="Ohm R.A."/>
            <person name="Loreto R.G."/>
            <person name="Sebastian A."/>
            <person name="Albert I."/>
            <person name="Merrow M."/>
            <person name="Brachmann A."/>
            <person name="Hughes D.P."/>
        </authorList>
    </citation>
    <scope>NUCLEOTIDE SEQUENCE [LARGE SCALE GENOMIC DNA]</scope>
    <source>
        <strain evidence="3 4">SC16a</strain>
    </source>
</reference>
<evidence type="ECO:0000313" key="3">
    <source>
        <dbReference type="EMBL" id="PFH62091.1"/>
    </source>
</evidence>
<organism evidence="3 4">
    <name type="scientific">Ophiocordyceps unilateralis</name>
    <name type="common">Zombie-ant fungus</name>
    <name type="synonym">Torrubia unilateralis</name>
    <dbReference type="NCBI Taxonomy" id="268505"/>
    <lineage>
        <taxon>Eukaryota</taxon>
        <taxon>Fungi</taxon>
        <taxon>Dikarya</taxon>
        <taxon>Ascomycota</taxon>
        <taxon>Pezizomycotina</taxon>
        <taxon>Sordariomycetes</taxon>
        <taxon>Hypocreomycetidae</taxon>
        <taxon>Hypocreales</taxon>
        <taxon>Ophiocordycipitaceae</taxon>
        <taxon>Ophiocordyceps</taxon>
    </lineage>
</organism>
<evidence type="ECO:0000256" key="2">
    <source>
        <dbReference type="SAM" id="Phobius"/>
    </source>
</evidence>
<evidence type="ECO:0000313" key="4">
    <source>
        <dbReference type="Proteomes" id="UP000037136"/>
    </source>
</evidence>
<keyword evidence="2" id="KW-0812">Transmembrane</keyword>
<dbReference type="PANTHER" id="PTHR28199:SF1">
    <property type="entry name" value="PROCESSING OF GAS1 AND ALP PROTEIN 2"/>
    <property type="match status" value="1"/>
</dbReference>
<feature type="region of interest" description="Disordered" evidence="1">
    <location>
        <begin position="73"/>
        <end position="121"/>
    </location>
</feature>
<sequence>MEDQQDHQQPELNALGKLVARLFEYGHNASNNLQDSFSKLSLQSWIRLTVIVGGYMLLRPYIMKLATKTAVRKMEEEDAKSRSEAPAEPQLTPNEFRGIKEKLYEAQDDGDGTGADWGSRARARQRQMLKDLLEEEERRRAAENEDADIQEFLED</sequence>
<dbReference type="EMBL" id="LAZP02000042">
    <property type="protein sequence ID" value="PFH62091.1"/>
    <property type="molecule type" value="Genomic_DNA"/>
</dbReference>
<dbReference type="AlphaFoldDB" id="A0A2A9PM15"/>
<dbReference type="GO" id="GO:0015031">
    <property type="term" value="P:protein transport"/>
    <property type="evidence" value="ECO:0007669"/>
    <property type="project" value="TreeGrafter"/>
</dbReference>
<evidence type="ECO:0000256" key="1">
    <source>
        <dbReference type="SAM" id="MobiDB-lite"/>
    </source>
</evidence>
<dbReference type="Proteomes" id="UP000037136">
    <property type="component" value="Unassembled WGS sequence"/>
</dbReference>
<accession>A0A2A9PM15</accession>
<feature type="transmembrane region" description="Helical" evidence="2">
    <location>
        <begin position="40"/>
        <end position="58"/>
    </location>
</feature>
<keyword evidence="2" id="KW-0472">Membrane</keyword>
<keyword evidence="4" id="KW-1185">Reference proteome</keyword>
<feature type="region of interest" description="Disordered" evidence="1">
    <location>
        <begin position="135"/>
        <end position="155"/>
    </location>
</feature>
<dbReference type="STRING" id="268505.A0A2A9PM15"/>
<feature type="compositionally biased region" description="Basic and acidic residues" evidence="1">
    <location>
        <begin position="73"/>
        <end position="85"/>
    </location>
</feature>
<dbReference type="PANTHER" id="PTHR28199">
    <property type="entry name" value="PROCESSING OF GAS1 AND ALP PROTEIN 2"/>
    <property type="match status" value="1"/>
</dbReference>
<reference evidence="3 4" key="2">
    <citation type="journal article" date="2017" name="Sci. Rep.">
        <title>Ant-infecting Ophiocordyceps genomes reveal a high diversity of potential behavioral manipulation genes and a possible major role for enterotoxins.</title>
        <authorList>
            <person name="de Bekker C."/>
            <person name="Ohm R.A."/>
            <person name="Evans H.C."/>
            <person name="Brachmann A."/>
            <person name="Hughes D.P."/>
        </authorList>
    </citation>
    <scope>NUCLEOTIDE SEQUENCE [LARGE SCALE GENOMIC DNA]</scope>
    <source>
        <strain evidence="3 4">SC16a</strain>
    </source>
</reference>
<dbReference type="InterPro" id="IPR011431">
    <property type="entry name" value="Trafficking_Pga2"/>
</dbReference>
<feature type="compositionally biased region" description="Acidic residues" evidence="1">
    <location>
        <begin position="144"/>
        <end position="155"/>
    </location>
</feature>
<dbReference type="Pfam" id="PF07543">
    <property type="entry name" value="PGA2"/>
    <property type="match status" value="1"/>
</dbReference>
<name>A0A2A9PM15_OPHUN</name>
<comment type="caution">
    <text evidence="3">The sequence shown here is derived from an EMBL/GenBank/DDBJ whole genome shotgun (WGS) entry which is preliminary data.</text>
</comment>
<protein>
    <submittedName>
        <fullName evidence="3">Uncharacterized protein</fullName>
    </submittedName>
</protein>